<evidence type="ECO:0000313" key="1">
    <source>
        <dbReference type="EMBL" id="KAF8909659.1"/>
    </source>
</evidence>
<dbReference type="AlphaFoldDB" id="A0A9P5NWZ2"/>
<name>A0A9P5NWZ2_GYMJU</name>
<evidence type="ECO:0000313" key="2">
    <source>
        <dbReference type="Proteomes" id="UP000724874"/>
    </source>
</evidence>
<sequence>MQRQSILATRADPLEALCYHFNLRPTNLPRGITPGPTFDMFVVRDAHMPTHVLAATSSGQDPAEPPIMLPIDRTLYEQAFSSQQRITFPPTPPGSTAPIPHYITSASGQALVVALPVVPIIVPHVESLAVLLLFGMGLETDTNLLSWHLLPVEVVEEFPNAAAMSLILSRYPKDQSERIHYYCHGMWKNTLSLGLRSQRLMQILQTAFNVSAEGRKIRKAGLQI</sequence>
<comment type="caution">
    <text evidence="1">The sequence shown here is derived from an EMBL/GenBank/DDBJ whole genome shotgun (WGS) entry which is preliminary data.</text>
</comment>
<gene>
    <name evidence="1" type="ORF">CPB84DRAFT_1433354</name>
</gene>
<dbReference type="OrthoDB" id="2802364at2759"/>
<organism evidence="1 2">
    <name type="scientific">Gymnopilus junonius</name>
    <name type="common">Spectacular rustgill mushroom</name>
    <name type="synonym">Gymnopilus spectabilis subsp. junonius</name>
    <dbReference type="NCBI Taxonomy" id="109634"/>
    <lineage>
        <taxon>Eukaryota</taxon>
        <taxon>Fungi</taxon>
        <taxon>Dikarya</taxon>
        <taxon>Basidiomycota</taxon>
        <taxon>Agaricomycotina</taxon>
        <taxon>Agaricomycetes</taxon>
        <taxon>Agaricomycetidae</taxon>
        <taxon>Agaricales</taxon>
        <taxon>Agaricineae</taxon>
        <taxon>Hymenogastraceae</taxon>
        <taxon>Gymnopilus</taxon>
    </lineage>
</organism>
<proteinExistence type="predicted"/>
<accession>A0A9P5NWZ2</accession>
<dbReference type="Proteomes" id="UP000724874">
    <property type="component" value="Unassembled WGS sequence"/>
</dbReference>
<reference evidence="1" key="1">
    <citation type="submission" date="2020-11" db="EMBL/GenBank/DDBJ databases">
        <authorList>
            <consortium name="DOE Joint Genome Institute"/>
            <person name="Ahrendt S."/>
            <person name="Riley R."/>
            <person name="Andreopoulos W."/>
            <person name="LaButti K."/>
            <person name="Pangilinan J."/>
            <person name="Ruiz-duenas F.J."/>
            <person name="Barrasa J.M."/>
            <person name="Sanchez-Garcia M."/>
            <person name="Camarero S."/>
            <person name="Miyauchi S."/>
            <person name="Serrano A."/>
            <person name="Linde D."/>
            <person name="Babiker R."/>
            <person name="Drula E."/>
            <person name="Ayuso-Fernandez I."/>
            <person name="Pacheco R."/>
            <person name="Padilla G."/>
            <person name="Ferreira P."/>
            <person name="Barriuso J."/>
            <person name="Kellner H."/>
            <person name="Castanera R."/>
            <person name="Alfaro M."/>
            <person name="Ramirez L."/>
            <person name="Pisabarro A.G."/>
            <person name="Kuo A."/>
            <person name="Tritt A."/>
            <person name="Lipzen A."/>
            <person name="He G."/>
            <person name="Yan M."/>
            <person name="Ng V."/>
            <person name="Cullen D."/>
            <person name="Martin F."/>
            <person name="Rosso M.-N."/>
            <person name="Henrissat B."/>
            <person name="Hibbett D."/>
            <person name="Martinez A.T."/>
            <person name="Grigoriev I.V."/>
        </authorList>
    </citation>
    <scope>NUCLEOTIDE SEQUENCE</scope>
    <source>
        <strain evidence="1">AH 44721</strain>
    </source>
</reference>
<dbReference type="EMBL" id="JADNYJ010000008">
    <property type="protein sequence ID" value="KAF8909659.1"/>
    <property type="molecule type" value="Genomic_DNA"/>
</dbReference>
<protein>
    <submittedName>
        <fullName evidence="1">Uncharacterized protein</fullName>
    </submittedName>
</protein>
<keyword evidence="2" id="KW-1185">Reference proteome</keyword>